<proteinExistence type="predicted"/>
<name>A0AA37VN31_PSEPU</name>
<sequence>MLLLPDGLPLPVADGYGFKPVSPIVRTTMASGRAMQRRRFGSVPTILRVSWILSTEEAKLFEGWCKWEIGWVDWFLCPIRTPLGLKPTRSRFTDIYEGPEFVSDDLWRYTASLELFELPIVDEDALAELLLGMPLPVMNAALTAELMRWYTKSWPGAQIN</sequence>
<dbReference type="Proteomes" id="UP001161257">
    <property type="component" value="Unassembled WGS sequence"/>
</dbReference>
<accession>A0AA37VN31</accession>
<gene>
    <name evidence="1" type="ORF">PPUN14671_17560</name>
</gene>
<evidence type="ECO:0000313" key="2">
    <source>
        <dbReference type="Proteomes" id="UP001161257"/>
    </source>
</evidence>
<dbReference type="AlphaFoldDB" id="A0AA37VN31"/>
<evidence type="ECO:0000313" key="1">
    <source>
        <dbReference type="EMBL" id="GLO34923.1"/>
    </source>
</evidence>
<dbReference type="RefSeq" id="WP_284355730.1">
    <property type="nucleotide sequence ID" value="NZ_BSKF01000009.1"/>
</dbReference>
<comment type="caution">
    <text evidence="1">The sequence shown here is derived from an EMBL/GenBank/DDBJ whole genome shotgun (WGS) entry which is preliminary data.</text>
</comment>
<organism evidence="1 2">
    <name type="scientific">Pseudomonas putida</name>
    <name type="common">Arthrobacter siderocapsulatus</name>
    <dbReference type="NCBI Taxonomy" id="303"/>
    <lineage>
        <taxon>Bacteria</taxon>
        <taxon>Pseudomonadati</taxon>
        <taxon>Pseudomonadota</taxon>
        <taxon>Gammaproteobacteria</taxon>
        <taxon>Pseudomonadales</taxon>
        <taxon>Pseudomonadaceae</taxon>
        <taxon>Pseudomonas</taxon>
    </lineage>
</organism>
<reference evidence="1" key="1">
    <citation type="submission" date="2023-01" db="EMBL/GenBank/DDBJ databases">
        <title>Whole-genome sequence of Pseudomonas putida NBRC 14671.</title>
        <authorList>
            <person name="Morohoshi T."/>
            <person name="Someya N."/>
        </authorList>
    </citation>
    <scope>NUCLEOTIDE SEQUENCE</scope>
    <source>
        <strain evidence="1">NBRC 14671</strain>
    </source>
</reference>
<dbReference type="EMBL" id="BSKJ01000003">
    <property type="protein sequence ID" value="GLO34923.1"/>
    <property type="molecule type" value="Genomic_DNA"/>
</dbReference>
<protein>
    <submittedName>
        <fullName evidence="1">Uncharacterized protein</fullName>
    </submittedName>
</protein>